<protein>
    <submittedName>
        <fullName evidence="5">Winged helix-turn-helix transcriptional regulator</fullName>
    </submittedName>
</protein>
<dbReference type="GO" id="GO:0043565">
    <property type="term" value="F:sequence-specific DNA binding"/>
    <property type="evidence" value="ECO:0007669"/>
    <property type="project" value="InterPro"/>
</dbReference>
<dbReference type="InterPro" id="IPR036390">
    <property type="entry name" value="WH_DNA-bd_sf"/>
</dbReference>
<evidence type="ECO:0000256" key="3">
    <source>
        <dbReference type="ARBA" id="ARBA00023163"/>
    </source>
</evidence>
<dbReference type="Gene3D" id="1.10.10.10">
    <property type="entry name" value="Winged helix-like DNA-binding domain superfamily/Winged helix DNA-binding domain"/>
    <property type="match status" value="1"/>
</dbReference>
<sequence>MELDNYDCRILEQLQQSGDMGPVEMSEHVALSPSQCSRRMQQLRKAGLIRRVAAVLDAEKLGLSVSAYVLITLSSHDPEWLVEFHERIAGLEEVVQCQALTGEADILLKIVTSDLRAFNRVMSQDILQMRQIRTARSSIVLEDLKNTTQLPLKKIQDSRRIG</sequence>
<evidence type="ECO:0000256" key="2">
    <source>
        <dbReference type="ARBA" id="ARBA00023125"/>
    </source>
</evidence>
<dbReference type="RefSeq" id="WP_160736614.1">
    <property type="nucleotide sequence ID" value="NZ_WTYT01000004.1"/>
</dbReference>
<dbReference type="PRINTS" id="PR00033">
    <property type="entry name" value="HTHASNC"/>
</dbReference>
<dbReference type="Pfam" id="PF01037">
    <property type="entry name" value="AsnC_trans_reg"/>
    <property type="match status" value="1"/>
</dbReference>
<dbReference type="PANTHER" id="PTHR30154:SF34">
    <property type="entry name" value="TRANSCRIPTIONAL REGULATOR AZLB"/>
    <property type="match status" value="1"/>
</dbReference>
<comment type="caution">
    <text evidence="5">The sequence shown here is derived from an EMBL/GenBank/DDBJ whole genome shotgun (WGS) entry which is preliminary data.</text>
</comment>
<feature type="domain" description="HTH asnC-type" evidence="4">
    <location>
        <begin position="3"/>
        <end position="64"/>
    </location>
</feature>
<keyword evidence="6" id="KW-1185">Reference proteome</keyword>
<reference evidence="5 6" key="1">
    <citation type="submission" date="2019-12" db="EMBL/GenBank/DDBJ databases">
        <title>Genomic-based taxomic classification of the family Erythrobacteraceae.</title>
        <authorList>
            <person name="Xu L."/>
        </authorList>
    </citation>
    <scope>NUCLEOTIDE SEQUENCE [LARGE SCALE GENOMIC DNA]</scope>
    <source>
        <strain evidence="5 6">LMG 29518</strain>
    </source>
</reference>
<dbReference type="GO" id="GO:0043200">
    <property type="term" value="P:response to amino acid"/>
    <property type="evidence" value="ECO:0007669"/>
    <property type="project" value="TreeGrafter"/>
</dbReference>
<dbReference type="PANTHER" id="PTHR30154">
    <property type="entry name" value="LEUCINE-RESPONSIVE REGULATORY PROTEIN"/>
    <property type="match status" value="1"/>
</dbReference>
<dbReference type="GO" id="GO:0006355">
    <property type="term" value="P:regulation of DNA-templated transcription"/>
    <property type="evidence" value="ECO:0007669"/>
    <property type="project" value="UniProtKB-ARBA"/>
</dbReference>
<dbReference type="InterPro" id="IPR036388">
    <property type="entry name" value="WH-like_DNA-bd_sf"/>
</dbReference>
<evidence type="ECO:0000313" key="5">
    <source>
        <dbReference type="EMBL" id="MXO66178.1"/>
    </source>
</evidence>
<dbReference type="InterPro" id="IPR019888">
    <property type="entry name" value="Tscrpt_reg_AsnC-like"/>
</dbReference>
<dbReference type="OrthoDB" id="9803143at2"/>
<dbReference type="SUPFAM" id="SSF46785">
    <property type="entry name" value="Winged helix' DNA-binding domain"/>
    <property type="match status" value="1"/>
</dbReference>
<evidence type="ECO:0000256" key="1">
    <source>
        <dbReference type="ARBA" id="ARBA00023015"/>
    </source>
</evidence>
<evidence type="ECO:0000313" key="6">
    <source>
        <dbReference type="Proteomes" id="UP000438476"/>
    </source>
</evidence>
<dbReference type="Proteomes" id="UP000438476">
    <property type="component" value="Unassembled WGS sequence"/>
</dbReference>
<dbReference type="AlphaFoldDB" id="A0A6I4T675"/>
<name>A0A6I4T675_9SPHN</name>
<dbReference type="Pfam" id="PF13412">
    <property type="entry name" value="HTH_24"/>
    <property type="match status" value="1"/>
</dbReference>
<dbReference type="CDD" id="cd00090">
    <property type="entry name" value="HTH_ARSR"/>
    <property type="match status" value="1"/>
</dbReference>
<gene>
    <name evidence="5" type="ORF">GRI91_10460</name>
</gene>
<dbReference type="InterPro" id="IPR019887">
    <property type="entry name" value="Tscrpt_reg_AsnC/Lrp_C"/>
</dbReference>
<dbReference type="SMART" id="SM00344">
    <property type="entry name" value="HTH_ASNC"/>
    <property type="match status" value="1"/>
</dbReference>
<keyword evidence="2" id="KW-0238">DNA-binding</keyword>
<dbReference type="InterPro" id="IPR011008">
    <property type="entry name" value="Dimeric_a/b-barrel"/>
</dbReference>
<dbReference type="GO" id="GO:0005829">
    <property type="term" value="C:cytosol"/>
    <property type="evidence" value="ECO:0007669"/>
    <property type="project" value="TreeGrafter"/>
</dbReference>
<keyword evidence="1" id="KW-0805">Transcription regulation</keyword>
<dbReference type="PROSITE" id="PS50956">
    <property type="entry name" value="HTH_ASNC_2"/>
    <property type="match status" value="1"/>
</dbReference>
<keyword evidence="3" id="KW-0804">Transcription</keyword>
<dbReference type="Gene3D" id="3.30.70.920">
    <property type="match status" value="1"/>
</dbReference>
<dbReference type="EMBL" id="WTYT01000004">
    <property type="protein sequence ID" value="MXO66178.1"/>
    <property type="molecule type" value="Genomic_DNA"/>
</dbReference>
<organism evidence="5 6">
    <name type="scientific">Altericroceibacterium endophyticum</name>
    <dbReference type="NCBI Taxonomy" id="1808508"/>
    <lineage>
        <taxon>Bacteria</taxon>
        <taxon>Pseudomonadati</taxon>
        <taxon>Pseudomonadota</taxon>
        <taxon>Alphaproteobacteria</taxon>
        <taxon>Sphingomonadales</taxon>
        <taxon>Erythrobacteraceae</taxon>
        <taxon>Altericroceibacterium</taxon>
    </lineage>
</organism>
<dbReference type="SUPFAM" id="SSF54909">
    <property type="entry name" value="Dimeric alpha+beta barrel"/>
    <property type="match status" value="1"/>
</dbReference>
<dbReference type="InterPro" id="IPR000485">
    <property type="entry name" value="AsnC-type_HTH_dom"/>
</dbReference>
<proteinExistence type="predicted"/>
<evidence type="ECO:0000259" key="4">
    <source>
        <dbReference type="PROSITE" id="PS50956"/>
    </source>
</evidence>
<accession>A0A6I4T675</accession>
<dbReference type="InterPro" id="IPR011991">
    <property type="entry name" value="ArsR-like_HTH"/>
</dbReference>